<comment type="caution">
    <text evidence="1">The sequence shown here is derived from an EMBL/GenBank/DDBJ whole genome shotgun (WGS) entry which is preliminary data.</text>
</comment>
<sequence length="205" mass="23695">TKSYSILEKHKKEIFSGFIQAIITVGEEMVGRKGEDGEIAQMDEEDGTRTILELDFKYFYCLICDRQDLRIIFILNEKGSDRLKNQISDLSLGAMLELSEEIGNWDGAIHEFEVKFPPIINKYIELSYKEGFMINNAEYIAKIRKESQLNSMETRILNVIYSIAKSKQEFHLDTILELIHEKNQNIVIDGIETLIKKQVIIPSTK</sequence>
<name>X1ARG9_9ZZZZ</name>
<accession>X1ARG9</accession>
<evidence type="ECO:0000313" key="1">
    <source>
        <dbReference type="EMBL" id="GAG85315.1"/>
    </source>
</evidence>
<protein>
    <submittedName>
        <fullName evidence="1">Uncharacterized protein</fullName>
    </submittedName>
</protein>
<gene>
    <name evidence="1" type="ORF">S01H4_30088</name>
</gene>
<feature type="non-terminal residue" evidence="1">
    <location>
        <position position="1"/>
    </location>
</feature>
<reference evidence="1" key="1">
    <citation type="journal article" date="2014" name="Front. Microbiol.">
        <title>High frequency of phylogenetically diverse reductive dehalogenase-homologous genes in deep subseafloor sedimentary metagenomes.</title>
        <authorList>
            <person name="Kawai M."/>
            <person name="Futagami T."/>
            <person name="Toyoda A."/>
            <person name="Takaki Y."/>
            <person name="Nishi S."/>
            <person name="Hori S."/>
            <person name="Arai W."/>
            <person name="Tsubouchi T."/>
            <person name="Morono Y."/>
            <person name="Uchiyama I."/>
            <person name="Ito T."/>
            <person name="Fujiyama A."/>
            <person name="Inagaki F."/>
            <person name="Takami H."/>
        </authorList>
    </citation>
    <scope>NUCLEOTIDE SEQUENCE</scope>
    <source>
        <strain evidence="1">Expedition CK06-06</strain>
    </source>
</reference>
<proteinExistence type="predicted"/>
<dbReference type="EMBL" id="BART01015500">
    <property type="protein sequence ID" value="GAG85315.1"/>
    <property type="molecule type" value="Genomic_DNA"/>
</dbReference>
<organism evidence="1">
    <name type="scientific">marine sediment metagenome</name>
    <dbReference type="NCBI Taxonomy" id="412755"/>
    <lineage>
        <taxon>unclassified sequences</taxon>
        <taxon>metagenomes</taxon>
        <taxon>ecological metagenomes</taxon>
    </lineage>
</organism>
<dbReference type="AlphaFoldDB" id="X1ARG9"/>